<keyword evidence="2" id="KW-1185">Reference proteome</keyword>
<accession>A0A7J8YH05</accession>
<gene>
    <name evidence="1" type="ORF">Goari_000541</name>
</gene>
<evidence type="ECO:0000313" key="1">
    <source>
        <dbReference type="EMBL" id="MBA0698858.1"/>
    </source>
</evidence>
<feature type="non-terminal residue" evidence="1">
    <location>
        <position position="1"/>
    </location>
</feature>
<name>A0A7J8YH05_GOSAI</name>
<sequence length="47" mass="5431">KFGSVFRKPCSFFTWFDPPLTPCSLVLLGLLKKVRTLKDVRSSERKT</sequence>
<evidence type="ECO:0000313" key="2">
    <source>
        <dbReference type="Proteomes" id="UP000593577"/>
    </source>
</evidence>
<protein>
    <submittedName>
        <fullName evidence="1">Uncharacterized protein</fullName>
    </submittedName>
</protein>
<dbReference type="Proteomes" id="UP000593577">
    <property type="component" value="Unassembled WGS sequence"/>
</dbReference>
<comment type="caution">
    <text evidence="1">The sequence shown here is derived from an EMBL/GenBank/DDBJ whole genome shotgun (WGS) entry which is preliminary data.</text>
</comment>
<dbReference type="AlphaFoldDB" id="A0A7J8YH05"/>
<organism evidence="1 2">
    <name type="scientific">Gossypium aridum</name>
    <name type="common">American cotton</name>
    <name type="synonym">Erioxylum aridum</name>
    <dbReference type="NCBI Taxonomy" id="34290"/>
    <lineage>
        <taxon>Eukaryota</taxon>
        <taxon>Viridiplantae</taxon>
        <taxon>Streptophyta</taxon>
        <taxon>Embryophyta</taxon>
        <taxon>Tracheophyta</taxon>
        <taxon>Spermatophyta</taxon>
        <taxon>Magnoliopsida</taxon>
        <taxon>eudicotyledons</taxon>
        <taxon>Gunneridae</taxon>
        <taxon>Pentapetalae</taxon>
        <taxon>rosids</taxon>
        <taxon>malvids</taxon>
        <taxon>Malvales</taxon>
        <taxon>Malvaceae</taxon>
        <taxon>Malvoideae</taxon>
        <taxon>Gossypium</taxon>
    </lineage>
</organism>
<proteinExistence type="predicted"/>
<dbReference type="EMBL" id="JABFAA010000013">
    <property type="protein sequence ID" value="MBA0698858.1"/>
    <property type="molecule type" value="Genomic_DNA"/>
</dbReference>
<reference evidence="1 2" key="1">
    <citation type="journal article" date="2019" name="Genome Biol. Evol.">
        <title>Insights into the evolution of the New World diploid cottons (Gossypium, subgenus Houzingenia) based on genome sequencing.</title>
        <authorList>
            <person name="Grover C.E."/>
            <person name="Arick M.A. 2nd"/>
            <person name="Thrash A."/>
            <person name="Conover J.L."/>
            <person name="Sanders W.S."/>
            <person name="Peterson D.G."/>
            <person name="Frelichowski J.E."/>
            <person name="Scheffler J.A."/>
            <person name="Scheffler B.E."/>
            <person name="Wendel J.F."/>
        </authorList>
    </citation>
    <scope>NUCLEOTIDE SEQUENCE [LARGE SCALE GENOMIC DNA]</scope>
    <source>
        <strain evidence="1">185</strain>
        <tissue evidence="1">Leaf</tissue>
    </source>
</reference>